<dbReference type="Proteomes" id="UP000010305">
    <property type="component" value="Unassembled WGS sequence"/>
</dbReference>
<evidence type="ECO:0000256" key="1">
    <source>
        <dbReference type="SAM" id="Phobius"/>
    </source>
</evidence>
<evidence type="ECO:0000313" key="3">
    <source>
        <dbReference type="Proteomes" id="UP000010305"/>
    </source>
</evidence>
<sequence length="159" mass="18590">MAFDSIILILQTLGPFTVLVTVYFLVTELKEQNKVARANARQNIADSHQKLALAGMKKDIVAVKIKLRNNEELSKEENSVYLTYFSLMLRARENQHYQHKIGMLDEDEWSSMLISFKTLFKEPKHLEIWEYIKITFSEDFVELVDEQIRQSQIYGQDSA</sequence>
<keyword evidence="1" id="KW-0472">Membrane</keyword>
<reference evidence="2 3" key="1">
    <citation type="journal article" date="2012" name="ISME J.">
        <title>Genomic insights to SAR86, an abundant and uncultivated marine bacterial lineage.</title>
        <authorList>
            <person name="Dupont C.L."/>
            <person name="Rusch D.B."/>
            <person name="Yooseph S."/>
            <person name="Lombardo M.J."/>
            <person name="Richter R.A."/>
            <person name="Valas R."/>
            <person name="Novotny M."/>
            <person name="Yee-Greenbaum J."/>
            <person name="Selengut J.D."/>
            <person name="Haft D.H."/>
            <person name="Halpern A.L."/>
            <person name="Lasken R.S."/>
            <person name="Nealson K."/>
            <person name="Friedman R."/>
            <person name="Venter J.C."/>
        </authorList>
    </citation>
    <scope>NUCLEOTIDE SEQUENCE [LARGE SCALE GENOMIC DNA]</scope>
</reference>
<name>J4KS21_9GAMM</name>
<dbReference type="EMBL" id="JH611156">
    <property type="protein sequence ID" value="EJP71944.1"/>
    <property type="molecule type" value="Genomic_DNA"/>
</dbReference>
<evidence type="ECO:0000313" key="2">
    <source>
        <dbReference type="EMBL" id="EJP71944.1"/>
    </source>
</evidence>
<dbReference type="HOGENOM" id="CLU_1659515_0_0_6"/>
<feature type="transmembrane region" description="Helical" evidence="1">
    <location>
        <begin position="6"/>
        <end position="26"/>
    </location>
</feature>
<keyword evidence="1" id="KW-0812">Transmembrane</keyword>
<gene>
    <name evidence="2" type="ORF">NT01SARS_0428</name>
</gene>
<protein>
    <submittedName>
        <fullName evidence="2">Uncharacterized protein</fullName>
    </submittedName>
</protein>
<keyword evidence="1" id="KW-1133">Transmembrane helix</keyword>
<accession>J4KS21</accession>
<organism evidence="2 3">
    <name type="scientific">SAR86 cluster bacterium SAR86A</name>
    <dbReference type="NCBI Taxonomy" id="1123866"/>
    <lineage>
        <taxon>Bacteria</taxon>
        <taxon>Pseudomonadati</taxon>
        <taxon>Pseudomonadota</taxon>
        <taxon>Gammaproteobacteria</taxon>
        <taxon>SAR86 cluster</taxon>
    </lineage>
</organism>
<proteinExistence type="predicted"/>
<dbReference type="AlphaFoldDB" id="J4KS21"/>
<dbReference type="STRING" id="1123866.NT01SARS_0428"/>